<comment type="caution">
    <text evidence="2">The sequence shown here is derived from an EMBL/GenBank/DDBJ whole genome shotgun (WGS) entry which is preliminary data.</text>
</comment>
<feature type="region of interest" description="Disordered" evidence="1">
    <location>
        <begin position="1"/>
        <end position="20"/>
    </location>
</feature>
<accession>A0A2R6S4X4</accession>
<evidence type="ECO:0000313" key="2">
    <source>
        <dbReference type="EMBL" id="PSS37269.1"/>
    </source>
</evidence>
<dbReference type="OrthoDB" id="3364175at2759"/>
<evidence type="ECO:0000256" key="1">
    <source>
        <dbReference type="SAM" id="MobiDB-lite"/>
    </source>
</evidence>
<sequence length="224" mass="24720">MSSLTSPVNTATGSNGNSHPLVSPIRELVKKLPPRQHLEELLTSFFTERNWQYSISERWFRALCQKMWMHLEIRCTPSCRTQDGGCEACKEEINPHWLSLLFSVLALAPASGKAAKNSAGYFMAALTAKRLVEDILLASPVYSTSEGAVHGGVLGCIAAVFQAAYLGDRGRVSEAWKLIGRHVIIRLQQYSFTHDISSTVLCEVPRQWVCTAILGGRNGKPCTK</sequence>
<dbReference type="Proteomes" id="UP000186601">
    <property type="component" value="Unassembled WGS sequence"/>
</dbReference>
<evidence type="ECO:0000313" key="3">
    <source>
        <dbReference type="Proteomes" id="UP000186601"/>
    </source>
</evidence>
<reference evidence="2 3" key="1">
    <citation type="submission" date="2018-02" db="EMBL/GenBank/DDBJ databases">
        <title>Genome sequence of the basidiomycete white-rot fungus Phlebia centrifuga.</title>
        <authorList>
            <person name="Granchi Z."/>
            <person name="Peng M."/>
            <person name="de Vries R.P."/>
            <person name="Hilden K."/>
            <person name="Makela M.R."/>
            <person name="Grigoriev I."/>
            <person name="Riley R."/>
        </authorList>
    </citation>
    <scope>NUCLEOTIDE SEQUENCE [LARGE SCALE GENOMIC DNA]</scope>
    <source>
        <strain evidence="2 3">FBCC195</strain>
    </source>
</reference>
<dbReference type="STRING" id="98765.A0A2R6S4X4"/>
<dbReference type="CDD" id="cd12148">
    <property type="entry name" value="fungal_TF_MHR"/>
    <property type="match status" value="1"/>
</dbReference>
<keyword evidence="3" id="KW-1185">Reference proteome</keyword>
<dbReference type="EMBL" id="MLYV02000069">
    <property type="protein sequence ID" value="PSS37269.1"/>
    <property type="molecule type" value="Genomic_DNA"/>
</dbReference>
<proteinExistence type="predicted"/>
<name>A0A2R6S4X4_9APHY</name>
<protein>
    <submittedName>
        <fullName evidence="2">Uncharacterized protein</fullName>
    </submittedName>
</protein>
<organism evidence="2 3">
    <name type="scientific">Hermanssonia centrifuga</name>
    <dbReference type="NCBI Taxonomy" id="98765"/>
    <lineage>
        <taxon>Eukaryota</taxon>
        <taxon>Fungi</taxon>
        <taxon>Dikarya</taxon>
        <taxon>Basidiomycota</taxon>
        <taxon>Agaricomycotina</taxon>
        <taxon>Agaricomycetes</taxon>
        <taxon>Polyporales</taxon>
        <taxon>Meruliaceae</taxon>
        <taxon>Hermanssonia</taxon>
    </lineage>
</organism>
<dbReference type="AlphaFoldDB" id="A0A2R6S4X4"/>
<gene>
    <name evidence="2" type="ORF">PHLCEN_2v907</name>
</gene>